<protein>
    <submittedName>
        <fullName evidence="2">DUF2937 family protein</fullName>
    </submittedName>
</protein>
<dbReference type="RefSeq" id="WP_275634231.1">
    <property type="nucleotide sequence ID" value="NZ_JARGYD010000008.1"/>
</dbReference>
<dbReference type="InterPro" id="IPR022584">
    <property type="entry name" value="DUF2937"/>
</dbReference>
<evidence type="ECO:0000313" key="2">
    <source>
        <dbReference type="EMBL" id="MFC3145030.1"/>
    </source>
</evidence>
<comment type="caution">
    <text evidence="2">The sequence shown here is derived from an EMBL/GenBank/DDBJ whole genome shotgun (WGS) entry which is preliminary data.</text>
</comment>
<dbReference type="Pfam" id="PF11157">
    <property type="entry name" value="DUF2937"/>
    <property type="match status" value="1"/>
</dbReference>
<dbReference type="Proteomes" id="UP001595632">
    <property type="component" value="Unassembled WGS sequence"/>
</dbReference>
<reference evidence="3" key="1">
    <citation type="journal article" date="2019" name="Int. J. Syst. Evol. Microbiol.">
        <title>The Global Catalogue of Microorganisms (GCM) 10K type strain sequencing project: providing services to taxonomists for standard genome sequencing and annotation.</title>
        <authorList>
            <consortium name="The Broad Institute Genomics Platform"/>
            <consortium name="The Broad Institute Genome Sequencing Center for Infectious Disease"/>
            <person name="Wu L."/>
            <person name="Ma J."/>
        </authorList>
    </citation>
    <scope>NUCLEOTIDE SEQUENCE [LARGE SCALE GENOMIC DNA]</scope>
    <source>
        <strain evidence="3">KCTC 52366</strain>
    </source>
</reference>
<proteinExistence type="predicted"/>
<keyword evidence="3" id="KW-1185">Reference proteome</keyword>
<organism evidence="2 3">
    <name type="scientific">Psychromarinibacter halotolerans</name>
    <dbReference type="NCBI Taxonomy" id="1775175"/>
    <lineage>
        <taxon>Bacteria</taxon>
        <taxon>Pseudomonadati</taxon>
        <taxon>Pseudomonadota</taxon>
        <taxon>Alphaproteobacteria</taxon>
        <taxon>Rhodobacterales</taxon>
        <taxon>Paracoccaceae</taxon>
        <taxon>Psychromarinibacter</taxon>
    </lineage>
</organism>
<keyword evidence="1" id="KW-0812">Transmembrane</keyword>
<keyword evidence="1" id="KW-1133">Transmembrane helix</keyword>
<keyword evidence="1" id="KW-0472">Membrane</keyword>
<sequence length="161" mass="17780">MLKILTLAGGVAGAVALSQFPEFSQQYLQRLSGAVDELRTQVVAFDTLATAAGITREEALAELDGSTFQSGLQAHFGEQVHRYERLSADYTALRQAEPLQRLAQFWRFDDPDLAQRTWDDFRPAVPVTTDGLICAGIGFAGGWLALTLLFGLLMRPFRRFA</sequence>
<dbReference type="EMBL" id="JBHRTB010000010">
    <property type="protein sequence ID" value="MFC3145030.1"/>
    <property type="molecule type" value="Genomic_DNA"/>
</dbReference>
<evidence type="ECO:0000256" key="1">
    <source>
        <dbReference type="SAM" id="Phobius"/>
    </source>
</evidence>
<name>A0ABV7GXS8_9RHOB</name>
<accession>A0ABV7GXS8</accession>
<evidence type="ECO:0000313" key="3">
    <source>
        <dbReference type="Proteomes" id="UP001595632"/>
    </source>
</evidence>
<feature type="transmembrane region" description="Helical" evidence="1">
    <location>
        <begin position="135"/>
        <end position="154"/>
    </location>
</feature>
<gene>
    <name evidence="2" type="ORF">ACFOGP_20075</name>
</gene>